<reference evidence="1 2" key="1">
    <citation type="submission" date="2018-03" db="EMBL/GenBank/DDBJ databases">
        <title>Ahniella affigens gen. nov., sp. nov., a gammaproteobacterium isolated from sandy soil near a stream.</title>
        <authorList>
            <person name="Ko Y."/>
            <person name="Kim J.-H."/>
        </authorList>
    </citation>
    <scope>NUCLEOTIDE SEQUENCE [LARGE SCALE GENOMIC DNA]</scope>
    <source>
        <strain evidence="1 2">D13</strain>
    </source>
</reference>
<dbReference type="SUPFAM" id="SSF53335">
    <property type="entry name" value="S-adenosyl-L-methionine-dependent methyltransferases"/>
    <property type="match status" value="1"/>
</dbReference>
<organism evidence="1 2">
    <name type="scientific">Ahniella affigens</name>
    <dbReference type="NCBI Taxonomy" id="2021234"/>
    <lineage>
        <taxon>Bacteria</taxon>
        <taxon>Pseudomonadati</taxon>
        <taxon>Pseudomonadota</taxon>
        <taxon>Gammaproteobacteria</taxon>
        <taxon>Lysobacterales</taxon>
        <taxon>Rhodanobacteraceae</taxon>
        <taxon>Ahniella</taxon>
    </lineage>
</organism>
<dbReference type="Proteomes" id="UP000241074">
    <property type="component" value="Chromosome"/>
</dbReference>
<dbReference type="InterPro" id="IPR029063">
    <property type="entry name" value="SAM-dependent_MTases_sf"/>
</dbReference>
<dbReference type="EMBL" id="CP027860">
    <property type="protein sequence ID" value="AVQ00240.1"/>
    <property type="molecule type" value="Genomic_DNA"/>
</dbReference>
<protein>
    <recommendedName>
        <fullName evidence="3">DUF268 domain-containing protein</fullName>
    </recommendedName>
</protein>
<proteinExistence type="predicted"/>
<dbReference type="KEGG" id="xba:C7S18_23150"/>
<sequence>MDPFKFVAALRTLPRFHREWRQFRRALRADPTAPPISIAAHLHDRQLPGGDASGHYFHQDLYVAKRVFQSAPIEHIDVGSRIDGFVAHVAVFRRITVIDLRPNRQRVGNIEFRQADMSAPLNPDLVACCDSLSCLHALEHFGLGRYGDPVDPDAHRRGLRNLHAMLKPGGTLYLSVPIGPSRIEFNAQRVFALPALLRWVGEHFTVQSLAVVDDAGELHEQVALEPSAVDRNLGCRYGCAILELRKA</sequence>
<reference evidence="1 2" key="2">
    <citation type="submission" date="2018-03" db="EMBL/GenBank/DDBJ databases">
        <authorList>
            <person name="Keele B.F."/>
        </authorList>
    </citation>
    <scope>NUCLEOTIDE SEQUENCE [LARGE SCALE GENOMIC DNA]</scope>
    <source>
        <strain evidence="1 2">D13</strain>
    </source>
</reference>
<gene>
    <name evidence="1" type="ORF">C7S18_23150</name>
</gene>
<name>A0A2P1PZH2_9GAMM</name>
<accession>A0A2P1PZH2</accession>
<evidence type="ECO:0000313" key="2">
    <source>
        <dbReference type="Proteomes" id="UP000241074"/>
    </source>
</evidence>
<keyword evidence="2" id="KW-1185">Reference proteome</keyword>
<dbReference type="Pfam" id="PF03269">
    <property type="entry name" value="DUF268"/>
    <property type="match status" value="1"/>
</dbReference>
<dbReference type="AlphaFoldDB" id="A0A2P1PZH2"/>
<dbReference type="OrthoDB" id="932345at2"/>
<evidence type="ECO:0008006" key="3">
    <source>
        <dbReference type="Google" id="ProtNLM"/>
    </source>
</evidence>
<dbReference type="InterPro" id="IPR004951">
    <property type="entry name" value="DUF268_CAE_spp"/>
</dbReference>
<evidence type="ECO:0000313" key="1">
    <source>
        <dbReference type="EMBL" id="AVQ00240.1"/>
    </source>
</evidence>
<dbReference type="Gene3D" id="3.40.50.150">
    <property type="entry name" value="Vaccinia Virus protein VP39"/>
    <property type="match status" value="1"/>
</dbReference>